<dbReference type="Ensembl" id="ENSCINT00000034763.1">
    <property type="protein sequence ID" value="ENSCINP00000036565.1"/>
    <property type="gene ID" value="ENSCING00000020254.1"/>
</dbReference>
<dbReference type="Proteomes" id="UP000008144">
    <property type="component" value="Chromosome 9"/>
</dbReference>
<organism evidence="2 3">
    <name type="scientific">Ciona intestinalis</name>
    <name type="common">Transparent sea squirt</name>
    <name type="synonym">Ascidia intestinalis</name>
    <dbReference type="NCBI Taxonomy" id="7719"/>
    <lineage>
        <taxon>Eukaryota</taxon>
        <taxon>Metazoa</taxon>
        <taxon>Chordata</taxon>
        <taxon>Tunicata</taxon>
        <taxon>Ascidiacea</taxon>
        <taxon>Phlebobranchia</taxon>
        <taxon>Cionidae</taxon>
        <taxon>Ciona</taxon>
    </lineage>
</organism>
<reference evidence="2" key="3">
    <citation type="submission" date="2025-08" db="UniProtKB">
        <authorList>
            <consortium name="Ensembl"/>
        </authorList>
    </citation>
    <scope>IDENTIFICATION</scope>
</reference>
<sequence length="61" mass="6244">MLPTFAVTLYGDTSFVVALALCLSGLGSGVIVTHAASGAPVGEPRANANSPRNAMTEYNMM</sequence>
<name>H2Y3T0_CIOIN</name>
<keyword evidence="3" id="KW-1185">Reference proteome</keyword>
<evidence type="ECO:0000313" key="3">
    <source>
        <dbReference type="Proteomes" id="UP000008144"/>
    </source>
</evidence>
<reference evidence="3" key="1">
    <citation type="journal article" date="2002" name="Science">
        <title>The draft genome of Ciona intestinalis: insights into chordate and vertebrate origins.</title>
        <authorList>
            <person name="Dehal P."/>
            <person name="Satou Y."/>
            <person name="Campbell R.K."/>
            <person name="Chapman J."/>
            <person name="Degnan B."/>
            <person name="De Tomaso A."/>
            <person name="Davidson B."/>
            <person name="Di Gregorio A."/>
            <person name="Gelpke M."/>
            <person name="Goodstein D.M."/>
            <person name="Harafuji N."/>
            <person name="Hastings K.E."/>
            <person name="Ho I."/>
            <person name="Hotta K."/>
            <person name="Huang W."/>
            <person name="Kawashima T."/>
            <person name="Lemaire P."/>
            <person name="Martinez D."/>
            <person name="Meinertzhagen I.A."/>
            <person name="Necula S."/>
            <person name="Nonaka M."/>
            <person name="Putnam N."/>
            <person name="Rash S."/>
            <person name="Saiga H."/>
            <person name="Satake M."/>
            <person name="Terry A."/>
            <person name="Yamada L."/>
            <person name="Wang H.G."/>
            <person name="Awazu S."/>
            <person name="Azumi K."/>
            <person name="Boore J."/>
            <person name="Branno M."/>
            <person name="Chin-Bow S."/>
            <person name="DeSantis R."/>
            <person name="Doyle S."/>
            <person name="Francino P."/>
            <person name="Keys D.N."/>
            <person name="Haga S."/>
            <person name="Hayashi H."/>
            <person name="Hino K."/>
            <person name="Imai K.S."/>
            <person name="Inaba K."/>
            <person name="Kano S."/>
            <person name="Kobayashi K."/>
            <person name="Kobayashi M."/>
            <person name="Lee B.I."/>
            <person name="Makabe K.W."/>
            <person name="Manohar C."/>
            <person name="Matassi G."/>
            <person name="Medina M."/>
            <person name="Mochizuki Y."/>
            <person name="Mount S."/>
            <person name="Morishita T."/>
            <person name="Miura S."/>
            <person name="Nakayama A."/>
            <person name="Nishizaka S."/>
            <person name="Nomoto H."/>
            <person name="Ohta F."/>
            <person name="Oishi K."/>
            <person name="Rigoutsos I."/>
            <person name="Sano M."/>
            <person name="Sasaki A."/>
            <person name="Sasakura Y."/>
            <person name="Shoguchi E."/>
            <person name="Shin-i T."/>
            <person name="Spagnuolo A."/>
            <person name="Stainier D."/>
            <person name="Suzuki M.M."/>
            <person name="Tassy O."/>
            <person name="Takatori N."/>
            <person name="Tokuoka M."/>
            <person name="Yagi K."/>
            <person name="Yoshizaki F."/>
            <person name="Wada S."/>
            <person name="Zhang C."/>
            <person name="Hyatt P.D."/>
            <person name="Larimer F."/>
            <person name="Detter C."/>
            <person name="Doggett N."/>
            <person name="Glavina T."/>
            <person name="Hawkins T."/>
            <person name="Richardson P."/>
            <person name="Lucas S."/>
            <person name="Kohara Y."/>
            <person name="Levine M."/>
            <person name="Satoh N."/>
            <person name="Rokhsar D.S."/>
        </authorList>
    </citation>
    <scope>NUCLEOTIDE SEQUENCE [LARGE SCALE GENOMIC DNA]</scope>
</reference>
<dbReference type="InParanoid" id="H2Y3T0"/>
<dbReference type="AlphaFoldDB" id="H2Y3T0"/>
<evidence type="ECO:0000256" key="1">
    <source>
        <dbReference type="SAM" id="MobiDB-lite"/>
    </source>
</evidence>
<reference evidence="2" key="2">
    <citation type="journal article" date="2008" name="Genome Biol.">
        <title>Improved genome assembly and evidence-based global gene model set for the chordate Ciona intestinalis: new insight into intron and operon populations.</title>
        <authorList>
            <person name="Satou Y."/>
            <person name="Mineta K."/>
            <person name="Ogasawara M."/>
            <person name="Sasakura Y."/>
            <person name="Shoguchi E."/>
            <person name="Ueno K."/>
            <person name="Yamada L."/>
            <person name="Matsumoto J."/>
            <person name="Wasserscheid J."/>
            <person name="Dewar K."/>
            <person name="Wiley G.B."/>
            <person name="Macmil S.L."/>
            <person name="Roe B.A."/>
            <person name="Zeller R.W."/>
            <person name="Hastings K.E."/>
            <person name="Lemaire P."/>
            <person name="Lindquist E."/>
            <person name="Endo T."/>
            <person name="Hotta K."/>
            <person name="Inaba K."/>
        </authorList>
    </citation>
    <scope>NUCLEOTIDE SEQUENCE [LARGE SCALE GENOMIC DNA]</scope>
    <source>
        <strain evidence="2">wild type</strain>
    </source>
</reference>
<reference evidence="2" key="4">
    <citation type="submission" date="2025-09" db="UniProtKB">
        <authorList>
            <consortium name="Ensembl"/>
        </authorList>
    </citation>
    <scope>IDENTIFICATION</scope>
</reference>
<proteinExistence type="predicted"/>
<evidence type="ECO:0000313" key="2">
    <source>
        <dbReference type="Ensembl" id="ENSCINP00000036565.1"/>
    </source>
</evidence>
<dbReference type="HOGENOM" id="CLU_2921911_0_0_1"/>
<protein>
    <submittedName>
        <fullName evidence="2">Uncharacterized protein</fullName>
    </submittedName>
</protein>
<accession>H2Y3T0</accession>
<dbReference type="EMBL" id="EAAA01002997">
    <property type="status" value="NOT_ANNOTATED_CDS"/>
    <property type="molecule type" value="Genomic_DNA"/>
</dbReference>
<feature type="region of interest" description="Disordered" evidence="1">
    <location>
        <begin position="41"/>
        <end position="61"/>
    </location>
</feature>